<dbReference type="RefSeq" id="WP_218404600.1">
    <property type="nucleotide sequence ID" value="NZ_JAGSPC010000001.1"/>
</dbReference>
<reference evidence="1" key="1">
    <citation type="submission" date="2021-04" db="EMBL/GenBank/DDBJ databases">
        <authorList>
            <person name="Pira H."/>
            <person name="Risdian C."/>
            <person name="Wink J."/>
        </authorList>
    </citation>
    <scope>NUCLEOTIDE SEQUENCE</scope>
    <source>
        <strain evidence="1">WH158</strain>
    </source>
</reference>
<sequence length="175" mass="20189">MAVDLTELNDIVETGIKEISQYRFECILNAERLLADEYDLDDLNWESVPYGESDVDLVPDDRRGIYAFTLKAPHPVLPPHGYVMYIGIAGRRSNRSLRSRYRDYLNTRKVAKRLTIARLIGTWHNILQFQFAPVDADMSSEDLEQLEKQLNSCMMPVFSDGDLEAETKAKRKAFR</sequence>
<dbReference type="AlphaFoldDB" id="A0A9X1F3H2"/>
<accession>A0A9X1F3H2</accession>
<evidence type="ECO:0008006" key="3">
    <source>
        <dbReference type="Google" id="ProtNLM"/>
    </source>
</evidence>
<dbReference type="Proteomes" id="UP001138681">
    <property type="component" value="Unassembled WGS sequence"/>
</dbReference>
<comment type="caution">
    <text evidence="1">The sequence shown here is derived from an EMBL/GenBank/DDBJ whole genome shotgun (WGS) entry which is preliminary data.</text>
</comment>
<dbReference type="EMBL" id="JAGSPC010000001">
    <property type="protein sequence ID" value="MBV7259367.1"/>
    <property type="molecule type" value="Genomic_DNA"/>
</dbReference>
<keyword evidence="2" id="KW-1185">Reference proteome</keyword>
<gene>
    <name evidence="1" type="ORF">KCG46_07250</name>
</gene>
<evidence type="ECO:0000313" key="1">
    <source>
        <dbReference type="EMBL" id="MBV7259367.1"/>
    </source>
</evidence>
<proteinExistence type="predicted"/>
<protein>
    <recommendedName>
        <fullName evidence="3">GIY-YIG domain-containing protein</fullName>
    </recommendedName>
</protein>
<evidence type="ECO:0000313" key="2">
    <source>
        <dbReference type="Proteomes" id="UP001138681"/>
    </source>
</evidence>
<organism evidence="1 2">
    <name type="scientific">Erythrobacter crassostreae</name>
    <dbReference type="NCBI Taxonomy" id="2828328"/>
    <lineage>
        <taxon>Bacteria</taxon>
        <taxon>Pseudomonadati</taxon>
        <taxon>Pseudomonadota</taxon>
        <taxon>Alphaproteobacteria</taxon>
        <taxon>Sphingomonadales</taxon>
        <taxon>Erythrobacteraceae</taxon>
        <taxon>Erythrobacter/Porphyrobacter group</taxon>
        <taxon>Erythrobacter</taxon>
    </lineage>
</organism>
<name>A0A9X1F3H2_9SPHN</name>